<dbReference type="GO" id="GO:0005524">
    <property type="term" value="F:ATP binding"/>
    <property type="evidence" value="ECO:0007669"/>
    <property type="project" value="UniProtKB-KW"/>
</dbReference>
<sequence>MDSGASNPRHLPDTVTTVVKFLIAGSFGVGKTTLVGAVSEIPPLRTEETLTTATAGVDDLTGLPDKRTTTVGVDFGRLTLADWLTLYLFGTPGQQRFWHLWDDLVVGTHGIVLLVDTRRLDHSFAALERVEDTGVPFVVAVNTFPDTPHHPESALRQALDLPDHIPLTRCDARDHTSARNVLITLAEHITTTAATPTTTLRTATS</sequence>
<dbReference type="OrthoDB" id="4319884at2"/>
<accession>A0A1T3NIZ6</accession>
<dbReference type="Proteomes" id="UP000190037">
    <property type="component" value="Unassembled WGS sequence"/>
</dbReference>
<dbReference type="STRING" id="159449.B4N89_45890"/>
<dbReference type="Gene3D" id="3.40.50.300">
    <property type="entry name" value="P-loop containing nucleotide triphosphate hydrolases"/>
    <property type="match status" value="1"/>
</dbReference>
<evidence type="ECO:0000313" key="6">
    <source>
        <dbReference type="Proteomes" id="UP000190037"/>
    </source>
</evidence>
<evidence type="ECO:0000256" key="1">
    <source>
        <dbReference type="ARBA" id="ARBA00005290"/>
    </source>
</evidence>
<comment type="caution">
    <text evidence="5">The sequence shown here is derived from an EMBL/GenBank/DDBJ whole genome shotgun (WGS) entry which is preliminary data.</text>
</comment>
<reference evidence="5 6" key="1">
    <citation type="submission" date="2017-03" db="EMBL/GenBank/DDBJ databases">
        <title>Draft genome sequence of Streptomyces scabrisporus NF3, endophyte isolated from Amphipterygium adstringens.</title>
        <authorList>
            <person name="Vazquez M."/>
            <person name="Ceapa C.D."/>
            <person name="Rodriguez Luna D."/>
            <person name="Sanchez Esquivel S."/>
        </authorList>
    </citation>
    <scope>NUCLEOTIDE SEQUENCE [LARGE SCALE GENOMIC DNA]</scope>
    <source>
        <strain evidence="5 6">NF3</strain>
    </source>
</reference>
<dbReference type="InterPro" id="IPR027417">
    <property type="entry name" value="P-loop_NTPase"/>
</dbReference>
<evidence type="ECO:0000313" key="5">
    <source>
        <dbReference type="EMBL" id="OPC76809.1"/>
    </source>
</evidence>
<keyword evidence="2" id="KW-0547">Nucleotide-binding</keyword>
<dbReference type="PANTHER" id="PTHR42708:SF1">
    <property type="entry name" value="GLIDING MOTILITY PROTEIN MGLA"/>
    <property type="match status" value="1"/>
</dbReference>
<dbReference type="InterPro" id="IPR004130">
    <property type="entry name" value="Gpn"/>
</dbReference>
<dbReference type="CDD" id="cd00882">
    <property type="entry name" value="Ras_like_GTPase"/>
    <property type="match status" value="1"/>
</dbReference>
<gene>
    <name evidence="5" type="ORF">B4N89_45890</name>
</gene>
<dbReference type="RefSeq" id="WP_078982658.1">
    <property type="nucleotide sequence ID" value="NZ_MWQN01000005.1"/>
</dbReference>
<dbReference type="Pfam" id="PF03029">
    <property type="entry name" value="ATP_bind_1"/>
    <property type="match status" value="1"/>
</dbReference>
<dbReference type="AlphaFoldDB" id="A0A1T3NIZ6"/>
<dbReference type="GO" id="GO:0005525">
    <property type="term" value="F:GTP binding"/>
    <property type="evidence" value="ECO:0007669"/>
    <property type="project" value="UniProtKB-KW"/>
</dbReference>
<keyword evidence="6" id="KW-1185">Reference proteome</keyword>
<organism evidence="5 6">
    <name type="scientific">Embleya scabrispora</name>
    <dbReference type="NCBI Taxonomy" id="159449"/>
    <lineage>
        <taxon>Bacteria</taxon>
        <taxon>Bacillati</taxon>
        <taxon>Actinomycetota</taxon>
        <taxon>Actinomycetes</taxon>
        <taxon>Kitasatosporales</taxon>
        <taxon>Streptomycetaceae</taxon>
        <taxon>Embleya</taxon>
    </lineage>
</organism>
<name>A0A1T3NIZ6_9ACTN</name>
<evidence type="ECO:0000256" key="3">
    <source>
        <dbReference type="ARBA" id="ARBA00022801"/>
    </source>
</evidence>
<proteinExistence type="inferred from homology"/>
<dbReference type="GO" id="GO:0016787">
    <property type="term" value="F:hydrolase activity"/>
    <property type="evidence" value="ECO:0007669"/>
    <property type="project" value="UniProtKB-KW"/>
</dbReference>
<dbReference type="SUPFAM" id="SSF52540">
    <property type="entry name" value="P-loop containing nucleoside triphosphate hydrolases"/>
    <property type="match status" value="1"/>
</dbReference>
<evidence type="ECO:0000256" key="4">
    <source>
        <dbReference type="ARBA" id="ARBA00023134"/>
    </source>
</evidence>
<keyword evidence="5" id="KW-0067">ATP-binding</keyword>
<keyword evidence="4" id="KW-0342">GTP-binding</keyword>
<dbReference type="PANTHER" id="PTHR42708">
    <property type="entry name" value="ATP/GTP-BINDING PROTEIN-RELATED"/>
    <property type="match status" value="1"/>
</dbReference>
<evidence type="ECO:0000256" key="2">
    <source>
        <dbReference type="ARBA" id="ARBA00022741"/>
    </source>
</evidence>
<dbReference type="EMBL" id="MWQN01000005">
    <property type="protein sequence ID" value="OPC76809.1"/>
    <property type="molecule type" value="Genomic_DNA"/>
</dbReference>
<keyword evidence="3" id="KW-0378">Hydrolase</keyword>
<dbReference type="InterPro" id="IPR052705">
    <property type="entry name" value="Gliding_Motility_GTPase"/>
</dbReference>
<protein>
    <submittedName>
        <fullName evidence="5">ATP-binding protein</fullName>
    </submittedName>
</protein>
<comment type="similarity">
    <text evidence="1">Belongs to the GPN-loop GTPase family.</text>
</comment>